<reference evidence="1" key="1">
    <citation type="submission" date="2021-06" db="EMBL/GenBank/DDBJ databases">
        <authorList>
            <person name="Kallberg Y."/>
            <person name="Tangrot J."/>
            <person name="Rosling A."/>
        </authorList>
    </citation>
    <scope>NUCLEOTIDE SEQUENCE</scope>
    <source>
        <strain evidence="1">28 12/20/2015</strain>
    </source>
</reference>
<sequence length="285" mass="33910">IKSIIDQDLKNYLLMKLEKRWLAWKQPLLLLSFLLYLSYHNTQFNQNVDGLSFMHMGEWIVHYYKSWFGKPSHSILRKLQYYESEEYPFDKETFDQYGGNVLNYWSFCKGIAVELHLVAVRIFSICITTASVERLFSAMGWYHSDRRNRLQYKKVLAMSQIRSELLHSRNIVTIDKSLKTYKQNIAIPFEQISSNNDNEEEFILSDENTDNNNIDMRDTRDNDHIETVNCINDWKINLTEEEDEHMQYNLASSDESESLTDLYEEEDEVMHQDFLIHLADNLEAK</sequence>
<accession>A0ACA9P976</accession>
<dbReference type="Proteomes" id="UP000789366">
    <property type="component" value="Unassembled WGS sequence"/>
</dbReference>
<comment type="caution">
    <text evidence="1">The sequence shown here is derived from an EMBL/GenBank/DDBJ whole genome shotgun (WGS) entry which is preliminary data.</text>
</comment>
<organism evidence="1 2">
    <name type="scientific">Cetraspora pellucida</name>
    <dbReference type="NCBI Taxonomy" id="1433469"/>
    <lineage>
        <taxon>Eukaryota</taxon>
        <taxon>Fungi</taxon>
        <taxon>Fungi incertae sedis</taxon>
        <taxon>Mucoromycota</taxon>
        <taxon>Glomeromycotina</taxon>
        <taxon>Glomeromycetes</taxon>
        <taxon>Diversisporales</taxon>
        <taxon>Gigasporaceae</taxon>
        <taxon>Cetraspora</taxon>
    </lineage>
</organism>
<gene>
    <name evidence="1" type="ORF">SPELUC_LOCUS11142</name>
</gene>
<proteinExistence type="predicted"/>
<name>A0ACA9P976_9GLOM</name>
<keyword evidence="2" id="KW-1185">Reference proteome</keyword>
<evidence type="ECO:0000313" key="2">
    <source>
        <dbReference type="Proteomes" id="UP000789366"/>
    </source>
</evidence>
<feature type="non-terminal residue" evidence="1">
    <location>
        <position position="1"/>
    </location>
</feature>
<protein>
    <submittedName>
        <fullName evidence="1">15867_t:CDS:1</fullName>
    </submittedName>
</protein>
<dbReference type="EMBL" id="CAJVPW010022664">
    <property type="protein sequence ID" value="CAG8698399.1"/>
    <property type="molecule type" value="Genomic_DNA"/>
</dbReference>
<evidence type="ECO:0000313" key="1">
    <source>
        <dbReference type="EMBL" id="CAG8698399.1"/>
    </source>
</evidence>